<protein>
    <recommendedName>
        <fullName evidence="1">Methyltransferase type 11 domain-containing protein</fullName>
    </recommendedName>
</protein>
<dbReference type="EMBL" id="UINC01087256">
    <property type="protein sequence ID" value="SVC36475.1"/>
    <property type="molecule type" value="Genomic_DNA"/>
</dbReference>
<evidence type="ECO:0000313" key="2">
    <source>
        <dbReference type="EMBL" id="SVC36475.1"/>
    </source>
</evidence>
<sequence length="101" mass="11226">MAVLAAGYSEQRNRSLSVTGIDSANIDPSGLVLSEMDPIIRDKIEFYSHRKMENTELAGHSFDLIISQFGFEYGDPAATVKEVSRVLKRQGTIALLMHRRG</sequence>
<proteinExistence type="predicted"/>
<name>A0A382LL10_9ZZZZ</name>
<dbReference type="InterPro" id="IPR013216">
    <property type="entry name" value="Methyltransf_11"/>
</dbReference>
<evidence type="ECO:0000259" key="1">
    <source>
        <dbReference type="Pfam" id="PF08241"/>
    </source>
</evidence>
<organism evidence="2">
    <name type="scientific">marine metagenome</name>
    <dbReference type="NCBI Taxonomy" id="408172"/>
    <lineage>
        <taxon>unclassified sequences</taxon>
        <taxon>metagenomes</taxon>
        <taxon>ecological metagenomes</taxon>
    </lineage>
</organism>
<dbReference type="Pfam" id="PF08241">
    <property type="entry name" value="Methyltransf_11"/>
    <property type="match status" value="1"/>
</dbReference>
<gene>
    <name evidence="2" type="ORF">METZ01_LOCUS289329</name>
</gene>
<accession>A0A382LL10</accession>
<dbReference type="InterPro" id="IPR029063">
    <property type="entry name" value="SAM-dependent_MTases_sf"/>
</dbReference>
<dbReference type="AlphaFoldDB" id="A0A382LL10"/>
<dbReference type="SUPFAM" id="SSF53335">
    <property type="entry name" value="S-adenosyl-L-methionine-dependent methyltransferases"/>
    <property type="match status" value="1"/>
</dbReference>
<reference evidence="2" key="1">
    <citation type="submission" date="2018-05" db="EMBL/GenBank/DDBJ databases">
        <authorList>
            <person name="Lanie J.A."/>
            <person name="Ng W.-L."/>
            <person name="Kazmierczak K.M."/>
            <person name="Andrzejewski T.M."/>
            <person name="Davidsen T.M."/>
            <person name="Wayne K.J."/>
            <person name="Tettelin H."/>
            <person name="Glass J.I."/>
            <person name="Rusch D."/>
            <person name="Podicherti R."/>
            <person name="Tsui H.-C.T."/>
            <person name="Winkler M.E."/>
        </authorList>
    </citation>
    <scope>NUCLEOTIDE SEQUENCE</scope>
</reference>
<dbReference type="GO" id="GO:0008757">
    <property type="term" value="F:S-adenosylmethionine-dependent methyltransferase activity"/>
    <property type="evidence" value="ECO:0007669"/>
    <property type="project" value="InterPro"/>
</dbReference>
<dbReference type="Gene3D" id="3.40.50.150">
    <property type="entry name" value="Vaccinia Virus protein VP39"/>
    <property type="match status" value="1"/>
</dbReference>
<feature type="non-terminal residue" evidence="2">
    <location>
        <position position="101"/>
    </location>
</feature>
<feature type="domain" description="Methyltransferase type 11" evidence="1">
    <location>
        <begin position="47"/>
        <end position="94"/>
    </location>
</feature>